<dbReference type="WBParaSite" id="BTMF_0000912401-mRNA-1">
    <property type="protein sequence ID" value="BTMF_0000912401-mRNA-1"/>
    <property type="gene ID" value="BTMF_0000912401"/>
</dbReference>
<sequence length="150" mass="17403">MLHLLHDMTIKRGSRTHNRRNKSKISKSHEEANNATGICHISNFRSATPTTAQHHAPEHQVNPIDLLSRPLRKSANFSTTTWSVHSATCDSCLLIRTFFYRSPKAFNIRTKVDIMQLHLDQQSFVYTSFSTLSLTLERWWRISRVIELND</sequence>
<proteinExistence type="predicted"/>
<reference evidence="4" key="1">
    <citation type="submission" date="2017-02" db="UniProtKB">
        <authorList>
            <consortium name="WormBaseParasite"/>
        </authorList>
    </citation>
    <scope>IDENTIFICATION</scope>
</reference>
<evidence type="ECO:0000313" key="3">
    <source>
        <dbReference type="Proteomes" id="UP000280834"/>
    </source>
</evidence>
<keyword evidence="3" id="KW-1185">Reference proteome</keyword>
<feature type="region of interest" description="Disordered" evidence="1">
    <location>
        <begin position="1"/>
        <end position="32"/>
    </location>
</feature>
<feature type="compositionally biased region" description="Basic and acidic residues" evidence="1">
    <location>
        <begin position="1"/>
        <end position="10"/>
    </location>
</feature>
<evidence type="ECO:0000256" key="1">
    <source>
        <dbReference type="SAM" id="MobiDB-lite"/>
    </source>
</evidence>
<evidence type="ECO:0000313" key="2">
    <source>
        <dbReference type="EMBL" id="VDO23715.1"/>
    </source>
</evidence>
<gene>
    <name evidence="2" type="ORF">BTMF_LOCUS7175</name>
</gene>
<evidence type="ECO:0000313" key="4">
    <source>
        <dbReference type="WBParaSite" id="BTMF_0000912401-mRNA-1"/>
    </source>
</evidence>
<dbReference type="AlphaFoldDB" id="A0A0R3QN39"/>
<name>A0A0R3QN39_9BILA</name>
<organism evidence="4">
    <name type="scientific">Brugia timori</name>
    <dbReference type="NCBI Taxonomy" id="42155"/>
    <lineage>
        <taxon>Eukaryota</taxon>
        <taxon>Metazoa</taxon>
        <taxon>Ecdysozoa</taxon>
        <taxon>Nematoda</taxon>
        <taxon>Chromadorea</taxon>
        <taxon>Rhabditida</taxon>
        <taxon>Spirurina</taxon>
        <taxon>Spiruromorpha</taxon>
        <taxon>Filarioidea</taxon>
        <taxon>Onchocercidae</taxon>
        <taxon>Brugia</taxon>
    </lineage>
</organism>
<accession>A0A0R3QN39</accession>
<protein>
    <submittedName>
        <fullName evidence="4">Ovule protein</fullName>
    </submittedName>
</protein>
<dbReference type="EMBL" id="UZAG01015842">
    <property type="protein sequence ID" value="VDO23715.1"/>
    <property type="molecule type" value="Genomic_DNA"/>
</dbReference>
<reference evidence="2 3" key="2">
    <citation type="submission" date="2018-11" db="EMBL/GenBank/DDBJ databases">
        <authorList>
            <consortium name="Pathogen Informatics"/>
        </authorList>
    </citation>
    <scope>NUCLEOTIDE SEQUENCE [LARGE SCALE GENOMIC DNA]</scope>
</reference>
<dbReference type="Proteomes" id="UP000280834">
    <property type="component" value="Unassembled WGS sequence"/>
</dbReference>
<feature type="compositionally biased region" description="Basic residues" evidence="1">
    <location>
        <begin position="12"/>
        <end position="26"/>
    </location>
</feature>